<gene>
    <name evidence="2" type="ORF">MPLG2_3097</name>
</gene>
<evidence type="ECO:0000313" key="2">
    <source>
        <dbReference type="EMBL" id="SPD88127.1"/>
    </source>
</evidence>
<organism evidence="2 3">
    <name type="scientific">Micropruina glycogenica</name>
    <dbReference type="NCBI Taxonomy" id="75385"/>
    <lineage>
        <taxon>Bacteria</taxon>
        <taxon>Bacillati</taxon>
        <taxon>Actinomycetota</taxon>
        <taxon>Actinomycetes</taxon>
        <taxon>Propionibacteriales</taxon>
        <taxon>Nocardioidaceae</taxon>
        <taxon>Micropruina</taxon>
    </lineage>
</organism>
<accession>A0A2N9JKZ2</accession>
<evidence type="ECO:0000313" key="3">
    <source>
        <dbReference type="Proteomes" id="UP000238164"/>
    </source>
</evidence>
<protein>
    <submittedName>
        <fullName evidence="2">Uncharacterized protein</fullName>
    </submittedName>
</protein>
<dbReference type="AlphaFoldDB" id="A0A2N9JKZ2"/>
<dbReference type="RefSeq" id="WP_105186700.1">
    <property type="nucleotide sequence ID" value="NZ_BAAAGO010000006.1"/>
</dbReference>
<name>A0A2N9JKZ2_9ACTN</name>
<dbReference type="EMBL" id="LT985188">
    <property type="protein sequence ID" value="SPD88127.1"/>
    <property type="molecule type" value="Genomic_DNA"/>
</dbReference>
<evidence type="ECO:0000256" key="1">
    <source>
        <dbReference type="SAM" id="MobiDB-lite"/>
    </source>
</evidence>
<feature type="region of interest" description="Disordered" evidence="1">
    <location>
        <begin position="46"/>
        <end position="72"/>
    </location>
</feature>
<keyword evidence="3" id="KW-1185">Reference proteome</keyword>
<dbReference type="Proteomes" id="UP000238164">
    <property type="component" value="Chromosome 1"/>
</dbReference>
<proteinExistence type="predicted"/>
<dbReference type="KEGG" id="mgg:MPLG2_3097"/>
<reference evidence="2 3" key="1">
    <citation type="submission" date="2018-02" db="EMBL/GenBank/DDBJ databases">
        <authorList>
            <person name="Cohen D.B."/>
            <person name="Kent A.D."/>
        </authorList>
    </citation>
    <scope>NUCLEOTIDE SEQUENCE [LARGE SCALE GENOMIC DNA]</scope>
    <source>
        <strain evidence="2">1</strain>
    </source>
</reference>
<sequence>MLEQTADADEAITRLLRCTPAPVMPPSVLARLRSTIAGEVALRNASRVEPDDAVPDLKPTSPLWQDDPVTDA</sequence>